<dbReference type="RefSeq" id="WP_119016351.1">
    <property type="nucleotide sequence ID" value="NZ_QXEV01000012.1"/>
</dbReference>
<sequence>MRQDLENNRDPEEFKSSKEFNKDPKEERFAKEYISAAESDDLNKEYPVETKVQRIKRDAASGGKLATGAAVVGVASLIVIGTSGLVNINMDGKIEKLEFQDNHIVYEVNVSDVEKGNTMYFEIYEGTASNALTTKEIITDVEETINGPYSGILDTLDLNIEEKLKTKDSVSFTFRLCGNTGLVNRTYDSMILEVNQYESVFRSVSYMSDFENSGCFLFEMDFQDDYGIFTDFDAFIKDSDGVISKCSFTDNLHDQQRISIIHLAGGEAYFELSFNSNGTKETYSYVVQI</sequence>
<feature type="region of interest" description="Disordered" evidence="1">
    <location>
        <begin position="1"/>
        <end position="26"/>
    </location>
</feature>
<gene>
    <name evidence="3" type="ORF">EI71_01218</name>
</gene>
<proteinExistence type="predicted"/>
<evidence type="ECO:0000256" key="2">
    <source>
        <dbReference type="SAM" id="Phobius"/>
    </source>
</evidence>
<accession>A0A397RRE5</accession>
<evidence type="ECO:0000313" key="3">
    <source>
        <dbReference type="EMBL" id="RIA75732.1"/>
    </source>
</evidence>
<dbReference type="AlphaFoldDB" id="A0A397RRE5"/>
<keyword evidence="2" id="KW-1133">Transmembrane helix</keyword>
<name>A0A397RRE5_9MOLU</name>
<evidence type="ECO:0000256" key="1">
    <source>
        <dbReference type="SAM" id="MobiDB-lite"/>
    </source>
</evidence>
<keyword evidence="4" id="KW-1185">Reference proteome</keyword>
<evidence type="ECO:0000313" key="4">
    <source>
        <dbReference type="Proteomes" id="UP000266506"/>
    </source>
</evidence>
<keyword evidence="2" id="KW-0812">Transmembrane</keyword>
<comment type="caution">
    <text evidence="3">The sequence shown here is derived from an EMBL/GenBank/DDBJ whole genome shotgun (WGS) entry which is preliminary data.</text>
</comment>
<protein>
    <submittedName>
        <fullName evidence="3">Uncharacterized protein</fullName>
    </submittedName>
</protein>
<dbReference type="Proteomes" id="UP000266506">
    <property type="component" value="Unassembled WGS sequence"/>
</dbReference>
<dbReference type="InParanoid" id="A0A397RRE5"/>
<feature type="transmembrane region" description="Helical" evidence="2">
    <location>
        <begin position="65"/>
        <end position="86"/>
    </location>
</feature>
<reference evidence="3 4" key="1">
    <citation type="submission" date="2018-08" db="EMBL/GenBank/DDBJ databases">
        <title>Genomic Encyclopedia of Archaeal and Bacterial Type Strains, Phase II (KMG-II): from individual species to whole genera.</title>
        <authorList>
            <person name="Goeker M."/>
        </authorList>
    </citation>
    <scope>NUCLEOTIDE SEQUENCE [LARGE SCALE GENOMIC DNA]</scope>
    <source>
        <strain evidence="3 4">ATCC 27112</strain>
    </source>
</reference>
<dbReference type="EMBL" id="QXEV01000012">
    <property type="protein sequence ID" value="RIA75732.1"/>
    <property type="molecule type" value="Genomic_DNA"/>
</dbReference>
<organism evidence="3 4">
    <name type="scientific">Anaeroplasma bactoclasticum</name>
    <dbReference type="NCBI Taxonomy" id="2088"/>
    <lineage>
        <taxon>Bacteria</taxon>
        <taxon>Bacillati</taxon>
        <taxon>Mycoplasmatota</taxon>
        <taxon>Mollicutes</taxon>
        <taxon>Anaeroplasmatales</taxon>
        <taxon>Anaeroplasmataceae</taxon>
        <taxon>Anaeroplasma</taxon>
    </lineage>
</organism>
<keyword evidence="2" id="KW-0472">Membrane</keyword>